<dbReference type="InterPro" id="IPR011128">
    <property type="entry name" value="G3P_DH_NAD-dep_N"/>
</dbReference>
<keyword evidence="3" id="KW-0520">NAD</keyword>
<dbReference type="AlphaFoldDB" id="A0A381SHR3"/>
<comment type="similarity">
    <text evidence="1">Belongs to the NAD-dependent glycerol-3-phosphate dehydrogenase family.</text>
</comment>
<evidence type="ECO:0000259" key="4">
    <source>
        <dbReference type="Pfam" id="PF01210"/>
    </source>
</evidence>
<dbReference type="NCBIfam" id="NF000940">
    <property type="entry name" value="PRK00094.1-2"/>
    <property type="match status" value="1"/>
</dbReference>
<evidence type="ECO:0000313" key="6">
    <source>
        <dbReference type="EMBL" id="SVA03590.1"/>
    </source>
</evidence>
<dbReference type="InterPro" id="IPR036291">
    <property type="entry name" value="NAD(P)-bd_dom_sf"/>
</dbReference>
<dbReference type="PANTHER" id="PTHR11728:SF1">
    <property type="entry name" value="GLYCEROL-3-PHOSPHATE DEHYDROGENASE [NAD(+)] 2, CHLOROPLASTIC"/>
    <property type="match status" value="1"/>
</dbReference>
<dbReference type="GO" id="GO:0051287">
    <property type="term" value="F:NAD binding"/>
    <property type="evidence" value="ECO:0007669"/>
    <property type="project" value="InterPro"/>
</dbReference>
<dbReference type="GO" id="GO:0046168">
    <property type="term" value="P:glycerol-3-phosphate catabolic process"/>
    <property type="evidence" value="ECO:0007669"/>
    <property type="project" value="InterPro"/>
</dbReference>
<sequence>MEKISLLGCGTWGSAVAQLLAEKGLAVTAWQRHKAKAESMAATRKHPHLPDLTFKNNIIFTTDLQEVLQAGEIIFLATPSHSIKGLARSIGKSIRDHCIIVNLAKGIDLDTLMTMSQVIRLETDIDSSQIVSLYGPSHAEEVVRNLPTTLVAASTSDTTAAMVQELMSSEVLRVYRNEDIMGVEIGGSLKNVMAIAAGICDGIGYGDNSKAAILTRSIEEMTRLGVKMGAKKSTFAGLSGIGDLLVTALSKHSRNRYVGEEIGLGKSLQEVTKGMDMIAEGVNTCRAVPRIVEKYNIEMPIAKAVHGILFENKDPLEKVKELMTRDLTAEKR</sequence>
<evidence type="ECO:0008006" key="7">
    <source>
        <dbReference type="Google" id="ProtNLM"/>
    </source>
</evidence>
<evidence type="ECO:0000256" key="1">
    <source>
        <dbReference type="ARBA" id="ARBA00011009"/>
    </source>
</evidence>
<dbReference type="InterPro" id="IPR006168">
    <property type="entry name" value="G3P_DH_NAD-dep"/>
</dbReference>
<keyword evidence="2" id="KW-0560">Oxidoreductase</keyword>
<dbReference type="InterPro" id="IPR006109">
    <property type="entry name" value="G3P_DH_NAD-dep_C"/>
</dbReference>
<gene>
    <name evidence="6" type="ORF">METZ01_LOCUS56444</name>
</gene>
<protein>
    <recommendedName>
        <fullName evidence="7">Glycerol-3-phosphate dehydrogenase NAD-dependent N-terminal domain-containing protein</fullName>
    </recommendedName>
</protein>
<dbReference type="PRINTS" id="PR00077">
    <property type="entry name" value="GPDHDRGNASE"/>
</dbReference>
<reference evidence="6" key="1">
    <citation type="submission" date="2018-05" db="EMBL/GenBank/DDBJ databases">
        <authorList>
            <person name="Lanie J.A."/>
            <person name="Ng W.-L."/>
            <person name="Kazmierczak K.M."/>
            <person name="Andrzejewski T.M."/>
            <person name="Davidsen T.M."/>
            <person name="Wayne K.J."/>
            <person name="Tettelin H."/>
            <person name="Glass J.I."/>
            <person name="Rusch D."/>
            <person name="Podicherti R."/>
            <person name="Tsui H.-C.T."/>
            <person name="Winkler M.E."/>
        </authorList>
    </citation>
    <scope>NUCLEOTIDE SEQUENCE</scope>
</reference>
<name>A0A381SHR3_9ZZZZ</name>
<dbReference type="Gene3D" id="3.40.50.720">
    <property type="entry name" value="NAD(P)-binding Rossmann-like Domain"/>
    <property type="match status" value="1"/>
</dbReference>
<dbReference type="EMBL" id="UINC01003127">
    <property type="protein sequence ID" value="SVA03590.1"/>
    <property type="molecule type" value="Genomic_DNA"/>
</dbReference>
<dbReference type="PIRSF" id="PIRSF000114">
    <property type="entry name" value="Glycerol-3-P_dh"/>
    <property type="match status" value="1"/>
</dbReference>
<dbReference type="Pfam" id="PF07479">
    <property type="entry name" value="NAD_Gly3P_dh_C"/>
    <property type="match status" value="1"/>
</dbReference>
<evidence type="ECO:0000256" key="2">
    <source>
        <dbReference type="ARBA" id="ARBA00023002"/>
    </source>
</evidence>
<proteinExistence type="inferred from homology"/>
<accession>A0A381SHR3</accession>
<dbReference type="GO" id="GO:0005975">
    <property type="term" value="P:carbohydrate metabolic process"/>
    <property type="evidence" value="ECO:0007669"/>
    <property type="project" value="InterPro"/>
</dbReference>
<dbReference type="HAMAP" id="MF_00394">
    <property type="entry name" value="NAD_Glyc3P_dehydrog"/>
    <property type="match status" value="1"/>
</dbReference>
<dbReference type="SUPFAM" id="SSF48179">
    <property type="entry name" value="6-phosphogluconate dehydrogenase C-terminal domain-like"/>
    <property type="match status" value="1"/>
</dbReference>
<feature type="domain" description="Glycerol-3-phosphate dehydrogenase NAD-dependent N-terminal" evidence="4">
    <location>
        <begin position="3"/>
        <end position="158"/>
    </location>
</feature>
<evidence type="ECO:0000259" key="5">
    <source>
        <dbReference type="Pfam" id="PF07479"/>
    </source>
</evidence>
<dbReference type="InterPro" id="IPR008927">
    <property type="entry name" value="6-PGluconate_DH-like_C_sf"/>
</dbReference>
<dbReference type="FunFam" id="3.40.50.720:FF:000019">
    <property type="entry name" value="Glycerol-3-phosphate dehydrogenase [NAD(P)+]"/>
    <property type="match status" value="1"/>
</dbReference>
<dbReference type="PANTHER" id="PTHR11728">
    <property type="entry name" value="GLYCEROL-3-PHOSPHATE DEHYDROGENASE"/>
    <property type="match status" value="1"/>
</dbReference>
<dbReference type="SUPFAM" id="SSF51735">
    <property type="entry name" value="NAD(P)-binding Rossmann-fold domains"/>
    <property type="match status" value="1"/>
</dbReference>
<dbReference type="Pfam" id="PF01210">
    <property type="entry name" value="NAD_Gly3P_dh_N"/>
    <property type="match status" value="1"/>
</dbReference>
<dbReference type="GO" id="GO:0005829">
    <property type="term" value="C:cytosol"/>
    <property type="evidence" value="ECO:0007669"/>
    <property type="project" value="TreeGrafter"/>
</dbReference>
<dbReference type="InterPro" id="IPR013328">
    <property type="entry name" value="6PGD_dom2"/>
</dbReference>
<dbReference type="NCBIfam" id="NF000942">
    <property type="entry name" value="PRK00094.1-4"/>
    <property type="match status" value="1"/>
</dbReference>
<organism evidence="6">
    <name type="scientific">marine metagenome</name>
    <dbReference type="NCBI Taxonomy" id="408172"/>
    <lineage>
        <taxon>unclassified sequences</taxon>
        <taxon>metagenomes</taxon>
        <taxon>ecological metagenomes</taxon>
    </lineage>
</organism>
<dbReference type="FunFam" id="1.10.1040.10:FF:000001">
    <property type="entry name" value="Glycerol-3-phosphate dehydrogenase [NAD(P)+]"/>
    <property type="match status" value="1"/>
</dbReference>
<feature type="domain" description="Glycerol-3-phosphate dehydrogenase NAD-dependent C-terminal" evidence="5">
    <location>
        <begin position="179"/>
        <end position="317"/>
    </location>
</feature>
<dbReference type="GO" id="GO:0047952">
    <property type="term" value="F:glycerol-3-phosphate dehydrogenase [NAD(P)+] activity"/>
    <property type="evidence" value="ECO:0007669"/>
    <property type="project" value="TreeGrafter"/>
</dbReference>
<evidence type="ECO:0000256" key="3">
    <source>
        <dbReference type="ARBA" id="ARBA00023027"/>
    </source>
</evidence>
<dbReference type="PROSITE" id="PS00957">
    <property type="entry name" value="NAD_G3PDH"/>
    <property type="match status" value="1"/>
</dbReference>
<dbReference type="Gene3D" id="1.10.1040.10">
    <property type="entry name" value="N-(1-d-carboxylethyl)-l-norvaline Dehydrogenase, domain 2"/>
    <property type="match status" value="1"/>
</dbReference>